<dbReference type="eggNOG" id="ENOG502QWD1">
    <property type="taxonomic scope" value="Eukaryota"/>
</dbReference>
<evidence type="ECO:0000313" key="7">
    <source>
        <dbReference type="Proteomes" id="UP000001514"/>
    </source>
</evidence>
<proteinExistence type="predicted"/>
<dbReference type="EMBL" id="GL377595">
    <property type="protein sequence ID" value="EFJ22732.1"/>
    <property type="molecule type" value="Genomic_DNA"/>
</dbReference>
<dbReference type="PANTHER" id="PTHR38537">
    <property type="entry name" value="JITTERBUG, ISOFORM N"/>
    <property type="match status" value="1"/>
</dbReference>
<dbReference type="HOGENOM" id="CLU_256739_0_0_1"/>
<keyword evidence="4" id="KW-0732">Signal</keyword>
<feature type="chain" id="PRO_5003122271" description="GEX2 N-terminal Ig-like domain-containing protein" evidence="4">
    <location>
        <begin position="24"/>
        <end position="1365"/>
    </location>
</feature>
<dbReference type="Gramene" id="EFJ22732">
    <property type="protein sequence ID" value="EFJ22732"/>
    <property type="gene ID" value="SELMODRAFT_416480"/>
</dbReference>
<dbReference type="InterPro" id="IPR013783">
    <property type="entry name" value="Ig-like_fold"/>
</dbReference>
<dbReference type="KEGG" id="smo:SELMODRAFT_416480"/>
<keyword evidence="3" id="KW-1133">Transmembrane helix</keyword>
<reference evidence="6" key="1">
    <citation type="journal article" date="2011" name="Science">
        <title>The Selaginella genome identifies genetic changes associated with the evolution of vascular plants.</title>
        <authorList>
            <person name="Banks J.A."/>
            <person name="Nishiyama T."/>
            <person name="Hasebe M."/>
            <person name="Bowman J.L."/>
            <person name="Gribskov M."/>
            <person name="dePamphilis C."/>
            <person name="Albert V.A."/>
            <person name="Aono N."/>
            <person name="Aoyama T."/>
            <person name="Ambrose B.A."/>
            <person name="Ashton N.W."/>
            <person name="Axtell M.J."/>
            <person name="Barker E."/>
            <person name="Barker M.S."/>
            <person name="Bennetzen J.L."/>
            <person name="Bonawitz N.D."/>
            <person name="Chapple C."/>
            <person name="Cheng C."/>
            <person name="Correa L.G."/>
            <person name="Dacre M."/>
            <person name="DeBarry J."/>
            <person name="Dreyer I."/>
            <person name="Elias M."/>
            <person name="Engstrom E.M."/>
            <person name="Estelle M."/>
            <person name="Feng L."/>
            <person name="Finet C."/>
            <person name="Floyd S.K."/>
            <person name="Frommer W.B."/>
            <person name="Fujita T."/>
            <person name="Gramzow L."/>
            <person name="Gutensohn M."/>
            <person name="Harholt J."/>
            <person name="Hattori M."/>
            <person name="Heyl A."/>
            <person name="Hirai T."/>
            <person name="Hiwatashi Y."/>
            <person name="Ishikawa M."/>
            <person name="Iwata M."/>
            <person name="Karol K.G."/>
            <person name="Koehler B."/>
            <person name="Kolukisaoglu U."/>
            <person name="Kubo M."/>
            <person name="Kurata T."/>
            <person name="Lalonde S."/>
            <person name="Li K."/>
            <person name="Li Y."/>
            <person name="Litt A."/>
            <person name="Lyons E."/>
            <person name="Manning G."/>
            <person name="Maruyama T."/>
            <person name="Michael T.P."/>
            <person name="Mikami K."/>
            <person name="Miyazaki S."/>
            <person name="Morinaga S."/>
            <person name="Murata T."/>
            <person name="Mueller-Roeber B."/>
            <person name="Nelson D.R."/>
            <person name="Obara M."/>
            <person name="Oguri Y."/>
            <person name="Olmstead R.G."/>
            <person name="Onodera N."/>
            <person name="Petersen B.L."/>
            <person name="Pils B."/>
            <person name="Prigge M."/>
            <person name="Rensing S.A."/>
            <person name="Riano-Pachon D.M."/>
            <person name="Roberts A.W."/>
            <person name="Sato Y."/>
            <person name="Scheller H.V."/>
            <person name="Schulz B."/>
            <person name="Schulz C."/>
            <person name="Shakirov E.V."/>
            <person name="Shibagaki N."/>
            <person name="Shinohara N."/>
            <person name="Shippen D.E."/>
            <person name="Soerensen I."/>
            <person name="Sotooka R."/>
            <person name="Sugimoto N."/>
            <person name="Sugita M."/>
            <person name="Sumikawa N."/>
            <person name="Tanurdzic M."/>
            <person name="Theissen G."/>
            <person name="Ulvskov P."/>
            <person name="Wakazuki S."/>
            <person name="Weng J.K."/>
            <person name="Willats W.W."/>
            <person name="Wipf D."/>
            <person name="Wolf P.G."/>
            <person name="Yang L."/>
            <person name="Zimmer A.D."/>
            <person name="Zhu Q."/>
            <person name="Mitros T."/>
            <person name="Hellsten U."/>
            <person name="Loque D."/>
            <person name="Otillar R."/>
            <person name="Salamov A."/>
            <person name="Schmutz J."/>
            <person name="Shapiro H."/>
            <person name="Lindquist E."/>
            <person name="Lucas S."/>
            <person name="Rokhsar D."/>
            <person name="Grigoriev I.V."/>
        </authorList>
    </citation>
    <scope>NUCLEOTIDE SEQUENCE [LARGE SCALE GENOMIC DNA]</scope>
</reference>
<feature type="repeat" description="Filamin" evidence="2">
    <location>
        <begin position="652"/>
        <end position="746"/>
    </location>
</feature>
<dbReference type="PANTHER" id="PTHR38537:SF8">
    <property type="entry name" value="FILAMIN-A"/>
    <property type="match status" value="1"/>
</dbReference>
<feature type="transmembrane region" description="Helical" evidence="3">
    <location>
        <begin position="1259"/>
        <end position="1281"/>
    </location>
</feature>
<keyword evidence="7" id="KW-1185">Reference proteome</keyword>
<dbReference type="Gene3D" id="2.60.40.2810">
    <property type="match status" value="1"/>
</dbReference>
<feature type="domain" description="GEX2 N-terminal Ig-like" evidence="5">
    <location>
        <begin position="231"/>
        <end position="337"/>
    </location>
</feature>
<evidence type="ECO:0000256" key="3">
    <source>
        <dbReference type="SAM" id="Phobius"/>
    </source>
</evidence>
<dbReference type="SMART" id="SM00557">
    <property type="entry name" value="IG_FLMN"/>
    <property type="match status" value="1"/>
</dbReference>
<dbReference type="InParanoid" id="D8RZE9"/>
<dbReference type="Pfam" id="PF23616">
    <property type="entry name" value="Ig_GEX2_N"/>
    <property type="match status" value="4"/>
</dbReference>
<feature type="repeat" description="Filamin" evidence="2">
    <location>
        <begin position="144"/>
        <end position="222"/>
    </location>
</feature>
<dbReference type="GO" id="GO:0030036">
    <property type="term" value="P:actin cytoskeleton organization"/>
    <property type="evidence" value="ECO:0007669"/>
    <property type="project" value="InterPro"/>
</dbReference>
<dbReference type="GO" id="GO:0051015">
    <property type="term" value="F:actin filament binding"/>
    <property type="evidence" value="ECO:0007669"/>
    <property type="project" value="InterPro"/>
</dbReference>
<feature type="signal peptide" evidence="4">
    <location>
        <begin position="1"/>
        <end position="23"/>
    </location>
</feature>
<dbReference type="SUPFAM" id="SSF81296">
    <property type="entry name" value="E set domains"/>
    <property type="match status" value="5"/>
</dbReference>
<sequence>MACILALTLVFFELFSSPELTSCLFDDCKKASSGWEKDRNVFNPNDKAMLQIYEKYDLELSVTSKNGTSLVHSNITSQENYQFVAFNVPTISGTYYLNVRKHQNTHVKGSPFEFSVLSGSFRLKANAAVSSCVGNWPYGSIFDVGETSYLNVKLYDADNMPAYGLVNFVVTVNQPSAISDIGMKLDGTVEVISFIPQIIGQYSMTIGVGSDIIVGSPFQFGIVAGNASVKNCIASWVNDSHSFKAGSLAAARVLLKDVRNNTLNFANGKTSMVKFDLRIIGTKSDTRAIPDPEFNIVPDFQTGYEFIYFVAKLSGYFTLSIGTVSGEVVNSPLQYDVTPGRIYIPACVGQFTSEPTFQAGTKANVMVKLADEFGSTVWIGSYDFTVSVEGKLGASRYISDVNSTQLQAGYMVMSFTPIAAGHHLLEIGDGFKSIQNSPLTFGVVAAEWLHDVDSFVAGEQVALRILLMDAFNNNVSEATGNLGAFYPFSVNVTNSSGGASSITNVLVKQDVYESGYVLITFNVFESGVNQVQVGGPISMANCFLEWQYGVNDFQIDSLVQFIINKRDLYNNPVADEYLFDVTLYRVQQTAGFQLLEDTSTYPLDDLNMTAMDPSTLGKVLVSFTSHEGNFQLQVLAGNISVKGSPAKFTTFVGIVDPAKGNCYGDGYTGASVGGSASFDLQLLDSTDDTAYEFEANISSRKTVKTSLSLGDYYVLGNPTPDVTLDGLYHISYTTTKAGVYNITVTWMYYVLCQRQLTIAAGPVMINQSRISGEGLQSKIARNSMQQGQRDKIRWKIDGSGGSLTQSISDSGKGYSTAYTIFDIGQYTITVTYDNIPLPGSPVKVNVISEASFPKAVDDTIWTWDEVSIVIDVLANDIVDGGKKVLTGFYKAPSFGSVVAENGKVRYTPRKGYKGNDMFIYVLTVTSPSSPNQSANGLVFVSVRTEPPEFTFWPKALIGIEGQSISTSDDFNELYLSYTNNTELLTLDVFAEHGHLYLPGDAPQLWHDMGNKTTFGYNITLLGNSDAINKAIQNFLYIGDSHYNGNDTLMLSIRNSNNTGDTVSIPVQVLPFNDPPFISAPDYVLKQYDGSLKPLSGNTVAFKVKNPIAGISVGDPDASDIREDGRIHNLEITLETSSGSLTILLPQSSVTSAEYRLENSYMWEPCLSAIISNGFFSVQAQAVRFRGTVAECNIALSTITYNGTVDGEVLTLIVNDMGNFGCSETCPSDFLHPLIAQKLIIIFIAVPRSAWWAYMKEARIYGATVGSIGLASLSFLCIIFALGRRVSRNRNRAKFKDVKETEDDTACDETRVYNPLWIPPPGAGSDQEVRSAPNPLIVKQRQLELRLRLREIENDIEKVKRQPVSP</sequence>
<protein>
    <recommendedName>
        <fullName evidence="5">GEX2 N-terminal Ig-like domain-containing protein</fullName>
    </recommendedName>
</protein>
<evidence type="ECO:0000259" key="5">
    <source>
        <dbReference type="Pfam" id="PF23616"/>
    </source>
</evidence>
<dbReference type="PROSITE" id="PS50194">
    <property type="entry name" value="FILAMIN_REPEAT"/>
    <property type="match status" value="5"/>
</dbReference>
<feature type="domain" description="GEX2 N-terminal Ig-like" evidence="5">
    <location>
        <begin position="130"/>
        <end position="221"/>
    </location>
</feature>
<evidence type="ECO:0000256" key="2">
    <source>
        <dbReference type="PROSITE-ProRule" id="PRU00087"/>
    </source>
</evidence>
<dbReference type="Gene3D" id="2.60.40.10">
    <property type="entry name" value="Immunoglobulins"/>
    <property type="match status" value="5"/>
</dbReference>
<dbReference type="InterPro" id="IPR044801">
    <property type="entry name" value="Filamin"/>
</dbReference>
<feature type="repeat" description="Filamin" evidence="2">
    <location>
        <begin position="759"/>
        <end position="846"/>
    </location>
</feature>
<feature type="repeat" description="Filamin" evidence="2">
    <location>
        <begin position="380"/>
        <end position="443"/>
    </location>
</feature>
<dbReference type="Proteomes" id="UP000001514">
    <property type="component" value="Unassembled WGS sequence"/>
</dbReference>
<feature type="repeat" description="Filamin" evidence="2">
    <location>
        <begin position="57"/>
        <end position="116"/>
    </location>
</feature>
<dbReference type="InterPro" id="IPR017868">
    <property type="entry name" value="Filamin/ABP280_repeat-like"/>
</dbReference>
<keyword evidence="3" id="KW-0472">Membrane</keyword>
<dbReference type="InterPro" id="IPR001298">
    <property type="entry name" value="Filamin/ABP280_rpt"/>
</dbReference>
<name>D8RZE9_SELML</name>
<feature type="domain" description="GEX2 N-terminal Ig-like" evidence="5">
    <location>
        <begin position="346"/>
        <end position="443"/>
    </location>
</feature>
<evidence type="ECO:0000256" key="1">
    <source>
        <dbReference type="ARBA" id="ARBA00022737"/>
    </source>
</evidence>
<evidence type="ECO:0000256" key="4">
    <source>
        <dbReference type="SAM" id="SignalP"/>
    </source>
</evidence>
<organism evidence="7">
    <name type="scientific">Selaginella moellendorffii</name>
    <name type="common">Spikemoss</name>
    <dbReference type="NCBI Taxonomy" id="88036"/>
    <lineage>
        <taxon>Eukaryota</taxon>
        <taxon>Viridiplantae</taxon>
        <taxon>Streptophyta</taxon>
        <taxon>Embryophyta</taxon>
        <taxon>Tracheophyta</taxon>
        <taxon>Lycopodiopsida</taxon>
        <taxon>Selaginellales</taxon>
        <taxon>Selaginellaceae</taxon>
        <taxon>Selaginella</taxon>
    </lineage>
</organism>
<dbReference type="InterPro" id="IPR014756">
    <property type="entry name" value="Ig_E-set"/>
</dbReference>
<dbReference type="Pfam" id="PF17963">
    <property type="entry name" value="Big_9"/>
    <property type="match status" value="1"/>
</dbReference>
<keyword evidence="3" id="KW-0812">Transmembrane</keyword>
<feature type="domain" description="GEX2 N-terminal Ig-like" evidence="5">
    <location>
        <begin position="444"/>
        <end position="534"/>
    </location>
</feature>
<accession>D8RZE9</accession>
<keyword evidence="1" id="KW-0677">Repeat</keyword>
<gene>
    <name evidence="6" type="ORF">SELMODRAFT_416480</name>
</gene>
<dbReference type="STRING" id="88036.D8RZE9"/>
<evidence type="ECO:0000313" key="6">
    <source>
        <dbReference type="EMBL" id="EFJ22732.1"/>
    </source>
</evidence>
<dbReference type="InterPro" id="IPR056434">
    <property type="entry name" value="Ig_GEX2_N"/>
</dbReference>